<evidence type="ECO:0000256" key="2">
    <source>
        <dbReference type="ARBA" id="ARBA00022679"/>
    </source>
</evidence>
<reference evidence="7" key="1">
    <citation type="submission" date="2016-10" db="EMBL/GenBank/DDBJ databases">
        <authorList>
            <person name="Varghese N."/>
            <person name="Submissions S."/>
        </authorList>
    </citation>
    <scope>NUCLEOTIDE SEQUENCE [LARGE SCALE GENOMIC DNA]</scope>
    <source>
        <strain evidence="7">DSM 28453</strain>
    </source>
</reference>
<evidence type="ECO:0000259" key="5">
    <source>
        <dbReference type="SMART" id="SM00563"/>
    </source>
</evidence>
<dbReference type="SUPFAM" id="SSF69593">
    <property type="entry name" value="Glycerol-3-phosphate (1)-acyltransferase"/>
    <property type="match status" value="1"/>
</dbReference>
<dbReference type="AlphaFoldDB" id="A0A1I4DF48"/>
<keyword evidence="7" id="KW-1185">Reference proteome</keyword>
<dbReference type="GO" id="GO:0003841">
    <property type="term" value="F:1-acylglycerol-3-phosphate O-acyltransferase activity"/>
    <property type="evidence" value="ECO:0007669"/>
    <property type="project" value="TreeGrafter"/>
</dbReference>
<organism evidence="6 7">
    <name type="scientific">Shimia haliotis</name>
    <dbReference type="NCBI Taxonomy" id="1280847"/>
    <lineage>
        <taxon>Bacteria</taxon>
        <taxon>Pseudomonadati</taxon>
        <taxon>Pseudomonadota</taxon>
        <taxon>Alphaproteobacteria</taxon>
        <taxon>Rhodobacterales</taxon>
        <taxon>Roseobacteraceae</taxon>
    </lineage>
</organism>
<dbReference type="STRING" id="1280847.SAMN04488036_10392"/>
<protein>
    <submittedName>
        <fullName evidence="6">1-acyl-sn-glycerol-3-phosphate acyltransferase</fullName>
    </submittedName>
</protein>
<dbReference type="Proteomes" id="UP000198851">
    <property type="component" value="Unassembled WGS sequence"/>
</dbReference>
<evidence type="ECO:0000256" key="3">
    <source>
        <dbReference type="ARBA" id="ARBA00023315"/>
    </source>
</evidence>
<dbReference type="RefSeq" id="WP_093323008.1">
    <property type="nucleotide sequence ID" value="NZ_FOSZ01000003.1"/>
</dbReference>
<feature type="transmembrane region" description="Helical" evidence="4">
    <location>
        <begin position="12"/>
        <end position="37"/>
    </location>
</feature>
<evidence type="ECO:0000313" key="7">
    <source>
        <dbReference type="Proteomes" id="UP000198851"/>
    </source>
</evidence>
<feature type="domain" description="Phospholipid/glycerol acyltransferase" evidence="5">
    <location>
        <begin position="79"/>
        <end position="192"/>
    </location>
</feature>
<keyword evidence="4" id="KW-0812">Transmembrane</keyword>
<dbReference type="PANTHER" id="PTHR10434:SF40">
    <property type="entry name" value="1-ACYL-SN-GLYCEROL-3-PHOSPHATE ACYLTRANSFERASE"/>
    <property type="match status" value="1"/>
</dbReference>
<dbReference type="EMBL" id="FOSZ01000003">
    <property type="protein sequence ID" value="SFK91400.1"/>
    <property type="molecule type" value="Genomic_DNA"/>
</dbReference>
<keyword evidence="4" id="KW-1133">Transmembrane helix</keyword>
<keyword evidence="2 6" id="KW-0808">Transferase</keyword>
<keyword evidence="4" id="KW-0472">Membrane</keyword>
<evidence type="ECO:0000256" key="1">
    <source>
        <dbReference type="ARBA" id="ARBA00005189"/>
    </source>
</evidence>
<dbReference type="OrthoDB" id="5290997at2"/>
<keyword evidence="3 6" id="KW-0012">Acyltransferase</keyword>
<dbReference type="SMART" id="SM00563">
    <property type="entry name" value="PlsC"/>
    <property type="match status" value="1"/>
</dbReference>
<evidence type="ECO:0000256" key="4">
    <source>
        <dbReference type="SAM" id="Phobius"/>
    </source>
</evidence>
<sequence length="243" mass="26833">MIAKAPVTTMTYLRSLGFYVVSVTLAIPFLLLFPIILLPAPVTHAVCALYLRLQAFGLRCFCGISYEVKGIKNLPDGPVLIASQHESTWETLYFQHIMDRPVMYAKEPIFSYPVFGPIARKMGHIPVPQTKNTDAIRDGFKRGAETIASGRKLLIFPSGTRRVEGGTKLQAGVGALYQLSNVPVVPVLVNSGQCWPHNTWLKFPGTIKVEVLPAIPAGLPREDVMERLRLDLARDPGQPRGIE</sequence>
<dbReference type="GO" id="GO:0006654">
    <property type="term" value="P:phosphatidic acid biosynthetic process"/>
    <property type="evidence" value="ECO:0007669"/>
    <property type="project" value="TreeGrafter"/>
</dbReference>
<gene>
    <name evidence="6" type="ORF">SAMN04488036_10392</name>
</gene>
<evidence type="ECO:0000313" key="6">
    <source>
        <dbReference type="EMBL" id="SFK91400.1"/>
    </source>
</evidence>
<dbReference type="PANTHER" id="PTHR10434">
    <property type="entry name" value="1-ACYL-SN-GLYCEROL-3-PHOSPHATE ACYLTRANSFERASE"/>
    <property type="match status" value="1"/>
</dbReference>
<comment type="pathway">
    <text evidence="1">Lipid metabolism.</text>
</comment>
<proteinExistence type="predicted"/>
<accession>A0A1I4DF48</accession>
<dbReference type="CDD" id="cd07989">
    <property type="entry name" value="LPLAT_AGPAT-like"/>
    <property type="match status" value="1"/>
</dbReference>
<dbReference type="Pfam" id="PF01553">
    <property type="entry name" value="Acyltransferase"/>
    <property type="match status" value="1"/>
</dbReference>
<name>A0A1I4DF48_9RHOB</name>
<dbReference type="InterPro" id="IPR002123">
    <property type="entry name" value="Plipid/glycerol_acylTrfase"/>
</dbReference>